<dbReference type="EMBL" id="CR378680">
    <property type="protein sequence ID" value="CAG23468.1"/>
    <property type="molecule type" value="Genomic_DNA"/>
</dbReference>
<dbReference type="STRING" id="298386.PBPRB1608"/>
<accession>Q6LGW2</accession>
<dbReference type="eggNOG" id="COG3266">
    <property type="taxonomic scope" value="Bacteria"/>
</dbReference>
<dbReference type="HOGENOM" id="CLU_1037675_0_0_6"/>
<dbReference type="KEGG" id="ppr:PBPRB1608"/>
<dbReference type="Proteomes" id="UP000000593">
    <property type="component" value="Chromosome 2"/>
</dbReference>
<name>Q6LGW2_PHOPR</name>
<evidence type="ECO:0000313" key="2">
    <source>
        <dbReference type="Proteomes" id="UP000000593"/>
    </source>
</evidence>
<evidence type="ECO:0008006" key="3">
    <source>
        <dbReference type="Google" id="ProtNLM"/>
    </source>
</evidence>
<dbReference type="AlphaFoldDB" id="Q6LGW2"/>
<gene>
    <name evidence="1" type="ordered locus">PBPRB1608</name>
</gene>
<evidence type="ECO:0000313" key="1">
    <source>
        <dbReference type="EMBL" id="CAG23468.1"/>
    </source>
</evidence>
<sequence>MCGHRVLTRSVIPMSTRSECMSLGDEPLHHIILYNQIELFMKRISSIALCGMFSTCAIAAPHATWQIVDCQERIVISQLPTIVTPPLATHSSIEQGDPFVIESESPNAPLSLVEAAIAGSKKTPAKIAVKPQQAKQSTAYQTPTKKVIQPQYVVTKGQSYMTALRQWVAKDKLTRVAWSLPPETIKTLNETSPNGEVFKGSLSQVVSTLGKQLDTPLHFAHNPMKGLSAIHTLGSNVELNWVHGATLKAAVHNLTTDFDWSWKEGMTIQGGSWMSPDNFQLAAPYPIVSPRGDFAFALNTVLDGYPVQAQLLYGTQLIFIMEKE</sequence>
<reference evidence="2" key="1">
    <citation type="journal article" date="2005" name="Science">
        <title>Life at depth: Photobacterium profundum genome sequence and expression analysis.</title>
        <authorList>
            <person name="Vezzi A."/>
            <person name="Campanaro S."/>
            <person name="D'Angelo M."/>
            <person name="Simonato F."/>
            <person name="Vitulo N."/>
            <person name="Lauro F.M."/>
            <person name="Cestaro A."/>
            <person name="Malacrida G."/>
            <person name="Simionati B."/>
            <person name="Cannata N."/>
            <person name="Romualdi C."/>
            <person name="Bartlett D.H."/>
            <person name="Valle G."/>
        </authorList>
    </citation>
    <scope>NUCLEOTIDE SEQUENCE [LARGE SCALE GENOMIC DNA]</scope>
    <source>
        <strain evidence="2">ATCC BAA-1253 / SS9</strain>
    </source>
</reference>
<keyword evidence="2" id="KW-1185">Reference proteome</keyword>
<protein>
    <recommendedName>
        <fullName evidence="3">Toxin co-regulated pilus biosynthesis protein Q C-terminal domain-containing protein</fullName>
    </recommendedName>
</protein>
<organism evidence="1 2">
    <name type="scientific">Photobacterium profundum (strain SS9)</name>
    <dbReference type="NCBI Taxonomy" id="298386"/>
    <lineage>
        <taxon>Bacteria</taxon>
        <taxon>Pseudomonadati</taxon>
        <taxon>Pseudomonadota</taxon>
        <taxon>Gammaproteobacteria</taxon>
        <taxon>Vibrionales</taxon>
        <taxon>Vibrionaceae</taxon>
        <taxon>Photobacterium</taxon>
    </lineage>
</organism>
<proteinExistence type="predicted"/>